<gene>
    <name evidence="3" type="ORF">GSY69_12010</name>
</gene>
<keyword evidence="3" id="KW-0378">Hydrolase</keyword>
<dbReference type="RefSeq" id="WP_160954076.1">
    <property type="nucleotide sequence ID" value="NZ_WWEQ01000066.1"/>
</dbReference>
<feature type="compositionally biased region" description="Low complexity" evidence="1">
    <location>
        <begin position="23"/>
        <end position="32"/>
    </location>
</feature>
<evidence type="ECO:0000256" key="1">
    <source>
        <dbReference type="SAM" id="MobiDB-lite"/>
    </source>
</evidence>
<name>A0A6N9H9G9_9MICO</name>
<keyword evidence="4" id="KW-1185">Reference proteome</keyword>
<evidence type="ECO:0000313" key="3">
    <source>
        <dbReference type="EMBL" id="MYM20663.1"/>
    </source>
</evidence>
<evidence type="ECO:0000259" key="2">
    <source>
        <dbReference type="Pfam" id="PF13472"/>
    </source>
</evidence>
<dbReference type="GO" id="GO:0016787">
    <property type="term" value="F:hydrolase activity"/>
    <property type="evidence" value="ECO:0007669"/>
    <property type="project" value="UniProtKB-KW"/>
</dbReference>
<dbReference type="CDD" id="cd01832">
    <property type="entry name" value="SGNH_hydrolase_like_1"/>
    <property type="match status" value="1"/>
</dbReference>
<dbReference type="InterPro" id="IPR013830">
    <property type="entry name" value="SGNH_hydro"/>
</dbReference>
<dbReference type="EMBL" id="WWEQ01000066">
    <property type="protein sequence ID" value="MYM20663.1"/>
    <property type="molecule type" value="Genomic_DNA"/>
</dbReference>
<accession>A0A6N9H9G9</accession>
<protein>
    <submittedName>
        <fullName evidence="3">SGNH/GDSL hydrolase family protein</fullName>
    </submittedName>
</protein>
<comment type="caution">
    <text evidence="3">The sequence shown here is derived from an EMBL/GenBank/DDBJ whole genome shotgun (WGS) entry which is preliminary data.</text>
</comment>
<dbReference type="PANTHER" id="PTHR43784">
    <property type="entry name" value="GDSL-LIKE LIPASE/ACYLHYDROLASE, PUTATIVE (AFU_ORTHOLOGUE AFUA_2G00820)-RELATED"/>
    <property type="match status" value="1"/>
</dbReference>
<dbReference type="InterPro" id="IPR036514">
    <property type="entry name" value="SGNH_hydro_sf"/>
</dbReference>
<feature type="compositionally biased region" description="Polar residues" evidence="1">
    <location>
        <begin position="1"/>
        <end position="13"/>
    </location>
</feature>
<dbReference type="PANTHER" id="PTHR43784:SF2">
    <property type="entry name" value="GDSL-LIKE LIPASE_ACYLHYDROLASE, PUTATIVE (AFU_ORTHOLOGUE AFUA_2G00820)-RELATED"/>
    <property type="match status" value="1"/>
</dbReference>
<sequence>MTQAQQPGTQSEQAHGAPGGGSPSAAPEAPVAADRELGTIRRYAALGDSFTEGLMDPSPDGAPNRFLGWADRLALGLAESPVAGPELEYANLAVRGRLLERIIEEQVPAALELKPDLVSFVGGGNDCLRPGADIDGLAAQLERAIIALRAEGIQVLLGNGYDTQMFTPVLRALRPRVAIYNSHLWTIAHRHDCFMLDLWGLRRLYAKQMWAEDRIHLSSLGHATVAATALGVVEGSTPAGRGFRIPPAPARRVRQAVTEEAHWMRTHVGPWVSRRLHGTSSGDLLEPKYAGFVPVSRLPVPADPEAPGPS</sequence>
<dbReference type="Pfam" id="PF13472">
    <property type="entry name" value="Lipase_GDSL_2"/>
    <property type="match status" value="1"/>
</dbReference>
<dbReference type="SUPFAM" id="SSF52266">
    <property type="entry name" value="SGNH hydrolase"/>
    <property type="match status" value="1"/>
</dbReference>
<feature type="region of interest" description="Disordered" evidence="1">
    <location>
        <begin position="1"/>
        <end position="32"/>
    </location>
</feature>
<dbReference type="InterPro" id="IPR053140">
    <property type="entry name" value="GDSL_Rv0518-like"/>
</dbReference>
<dbReference type="Gene3D" id="3.40.50.1110">
    <property type="entry name" value="SGNH hydrolase"/>
    <property type="match status" value="1"/>
</dbReference>
<evidence type="ECO:0000313" key="4">
    <source>
        <dbReference type="Proteomes" id="UP000469215"/>
    </source>
</evidence>
<dbReference type="Proteomes" id="UP000469215">
    <property type="component" value="Unassembled WGS sequence"/>
</dbReference>
<dbReference type="AlphaFoldDB" id="A0A6N9H9G9"/>
<proteinExistence type="predicted"/>
<organism evidence="3 4">
    <name type="scientific">Brevibacterium rongguiense</name>
    <dbReference type="NCBI Taxonomy" id="2695267"/>
    <lineage>
        <taxon>Bacteria</taxon>
        <taxon>Bacillati</taxon>
        <taxon>Actinomycetota</taxon>
        <taxon>Actinomycetes</taxon>
        <taxon>Micrococcales</taxon>
        <taxon>Brevibacteriaceae</taxon>
        <taxon>Brevibacterium</taxon>
    </lineage>
</organism>
<reference evidence="3 4" key="1">
    <citation type="submission" date="2020-01" db="EMBL/GenBank/DDBJ databases">
        <authorList>
            <person name="Deng T."/>
        </authorList>
    </citation>
    <scope>NUCLEOTIDE SEQUENCE [LARGE SCALE GENOMIC DNA]</scope>
    <source>
        <strain evidence="3 4">5221</strain>
    </source>
</reference>
<feature type="domain" description="SGNH hydrolase-type esterase" evidence="2">
    <location>
        <begin position="45"/>
        <end position="223"/>
    </location>
</feature>